<organism evidence="1 2">
    <name type="scientific">Clarias magur</name>
    <name type="common">Asian catfish</name>
    <name type="synonym">Macropteronotus magur</name>
    <dbReference type="NCBI Taxonomy" id="1594786"/>
    <lineage>
        <taxon>Eukaryota</taxon>
        <taxon>Metazoa</taxon>
        <taxon>Chordata</taxon>
        <taxon>Craniata</taxon>
        <taxon>Vertebrata</taxon>
        <taxon>Euteleostomi</taxon>
        <taxon>Actinopterygii</taxon>
        <taxon>Neopterygii</taxon>
        <taxon>Teleostei</taxon>
        <taxon>Ostariophysi</taxon>
        <taxon>Siluriformes</taxon>
        <taxon>Clariidae</taxon>
        <taxon>Clarias</taxon>
    </lineage>
</organism>
<keyword evidence="2" id="KW-1185">Reference proteome</keyword>
<dbReference type="Proteomes" id="UP000727407">
    <property type="component" value="Unassembled WGS sequence"/>
</dbReference>
<name>A0A8J4UB73_CLAMG</name>
<proteinExistence type="predicted"/>
<sequence length="67" mass="7284">MGDVGSELADFIGSVLPNSSSKDLILETLQSLGVETLEGLKYVQEPDLVNILRPIEARKFIGRINAL</sequence>
<evidence type="ECO:0000313" key="2">
    <source>
        <dbReference type="Proteomes" id="UP000727407"/>
    </source>
</evidence>
<evidence type="ECO:0000313" key="1">
    <source>
        <dbReference type="EMBL" id="KAF5891817.1"/>
    </source>
</evidence>
<dbReference type="OrthoDB" id="8944762at2759"/>
<dbReference type="EMBL" id="QNUK01000550">
    <property type="protein sequence ID" value="KAF5891817.1"/>
    <property type="molecule type" value="Genomic_DNA"/>
</dbReference>
<dbReference type="AlphaFoldDB" id="A0A8J4UB73"/>
<reference evidence="1" key="1">
    <citation type="submission" date="2020-07" db="EMBL/GenBank/DDBJ databases">
        <title>Clarias magur genome sequencing, assembly and annotation.</title>
        <authorList>
            <person name="Kushwaha B."/>
            <person name="Kumar R."/>
            <person name="Das P."/>
            <person name="Joshi C.G."/>
            <person name="Kumar D."/>
            <person name="Nagpure N.S."/>
            <person name="Pandey M."/>
            <person name="Agarwal S."/>
            <person name="Srivastava S."/>
            <person name="Singh M."/>
            <person name="Sahoo L."/>
            <person name="Jayasankar P."/>
            <person name="Meher P.K."/>
            <person name="Koringa P.G."/>
            <person name="Iquebal M.A."/>
            <person name="Das S.P."/>
            <person name="Bit A."/>
            <person name="Patnaik S."/>
            <person name="Patel N."/>
            <person name="Shah T.M."/>
            <person name="Hinsu A."/>
            <person name="Jena J.K."/>
        </authorList>
    </citation>
    <scope>NUCLEOTIDE SEQUENCE</scope>
    <source>
        <strain evidence="1">CIFAMagur01</strain>
        <tissue evidence="1">Testis</tissue>
    </source>
</reference>
<accession>A0A8J4UB73</accession>
<protein>
    <submittedName>
        <fullName evidence="1">Interferon-induced 44</fullName>
    </submittedName>
</protein>
<feature type="non-terminal residue" evidence="1">
    <location>
        <position position="67"/>
    </location>
</feature>
<gene>
    <name evidence="1" type="ORF">DAT39_018479</name>
</gene>
<feature type="non-terminal residue" evidence="1">
    <location>
        <position position="1"/>
    </location>
</feature>
<comment type="caution">
    <text evidence="1">The sequence shown here is derived from an EMBL/GenBank/DDBJ whole genome shotgun (WGS) entry which is preliminary data.</text>
</comment>